<dbReference type="CDD" id="cd16936">
    <property type="entry name" value="HATPase_RsbW-like"/>
    <property type="match status" value="1"/>
</dbReference>
<feature type="domain" description="Histidine kinase/HSP90-like ATPase" evidence="1">
    <location>
        <begin position="27"/>
        <end position="146"/>
    </location>
</feature>
<proteinExistence type="predicted"/>
<dbReference type="RefSeq" id="WP_119012451.1">
    <property type="nucleotide sequence ID" value="NZ_QXNC01000005.1"/>
</dbReference>
<dbReference type="OrthoDB" id="327549at2"/>
<sequence length="153" mass="16453">MNATAPNDGSVYLAPPDVLVPEPSVQGVAQALAWLEALAERDGWPARTLFALTLCADEALTNVVSYAQAPPGQPQLGLRLECGRTPYGVALRMEDDSAAFDPTAQEPPELALSLDDARVGGHGLRLMRHYLHTLHYQRQGDRNVLLLGAAWAA</sequence>
<organism evidence="2 3">
    <name type="scientific">Simplicispira metamorpha</name>
    <dbReference type="NCBI Taxonomy" id="80881"/>
    <lineage>
        <taxon>Bacteria</taxon>
        <taxon>Pseudomonadati</taxon>
        <taxon>Pseudomonadota</taxon>
        <taxon>Betaproteobacteria</taxon>
        <taxon>Burkholderiales</taxon>
        <taxon>Comamonadaceae</taxon>
        <taxon>Simplicispira</taxon>
    </lineage>
</organism>
<dbReference type="Proteomes" id="UP000295182">
    <property type="component" value="Unassembled WGS sequence"/>
</dbReference>
<dbReference type="Pfam" id="PF13581">
    <property type="entry name" value="HATPase_c_2"/>
    <property type="match status" value="1"/>
</dbReference>
<gene>
    <name evidence="2" type="ORF">EV674_101109</name>
</gene>
<protein>
    <submittedName>
        <fullName evidence="2">Anti-sigma regulatory factor (Ser/Thr protein kinase)</fullName>
    </submittedName>
</protein>
<name>A0A4R2NGL5_9BURK</name>
<dbReference type="InterPro" id="IPR003594">
    <property type="entry name" value="HATPase_dom"/>
</dbReference>
<comment type="caution">
    <text evidence="2">The sequence shown here is derived from an EMBL/GenBank/DDBJ whole genome shotgun (WGS) entry which is preliminary data.</text>
</comment>
<dbReference type="Gene3D" id="3.30.565.10">
    <property type="entry name" value="Histidine kinase-like ATPase, C-terminal domain"/>
    <property type="match status" value="1"/>
</dbReference>
<evidence type="ECO:0000313" key="3">
    <source>
        <dbReference type="Proteomes" id="UP000295182"/>
    </source>
</evidence>
<reference evidence="2 3" key="1">
    <citation type="submission" date="2019-03" db="EMBL/GenBank/DDBJ databases">
        <title>Genomic Encyclopedia of Type Strains, Phase IV (KMG-IV): sequencing the most valuable type-strain genomes for metagenomic binning, comparative biology and taxonomic classification.</title>
        <authorList>
            <person name="Goeker M."/>
        </authorList>
    </citation>
    <scope>NUCLEOTIDE SEQUENCE [LARGE SCALE GENOMIC DNA]</scope>
    <source>
        <strain evidence="2 3">DSM 1837</strain>
    </source>
</reference>
<dbReference type="InterPro" id="IPR036890">
    <property type="entry name" value="HATPase_C_sf"/>
</dbReference>
<dbReference type="AlphaFoldDB" id="A0A4R2NGL5"/>
<evidence type="ECO:0000259" key="1">
    <source>
        <dbReference type="Pfam" id="PF13581"/>
    </source>
</evidence>
<evidence type="ECO:0000313" key="2">
    <source>
        <dbReference type="EMBL" id="TCP20460.1"/>
    </source>
</evidence>
<accession>A0A4R2NGL5</accession>
<dbReference type="EMBL" id="SLXH01000001">
    <property type="protein sequence ID" value="TCP20460.1"/>
    <property type="molecule type" value="Genomic_DNA"/>
</dbReference>
<keyword evidence="3" id="KW-1185">Reference proteome</keyword>